<keyword evidence="8" id="KW-1185">Reference proteome</keyword>
<proteinExistence type="predicted"/>
<dbReference type="Gene3D" id="1.20.1070.10">
    <property type="entry name" value="Rhodopsin 7-helix transmembrane proteins"/>
    <property type="match status" value="1"/>
</dbReference>
<evidence type="ECO:0000256" key="3">
    <source>
        <dbReference type="ARBA" id="ARBA00022989"/>
    </source>
</evidence>
<dbReference type="GO" id="GO:0004930">
    <property type="term" value="F:G protein-coupled receptor activity"/>
    <property type="evidence" value="ECO:0007669"/>
    <property type="project" value="TreeGrafter"/>
</dbReference>
<evidence type="ECO:0000256" key="1">
    <source>
        <dbReference type="ARBA" id="ARBA00004141"/>
    </source>
</evidence>
<feature type="transmembrane region" description="Helical" evidence="5">
    <location>
        <begin position="263"/>
        <end position="284"/>
    </location>
</feature>
<dbReference type="EMBL" id="KZ805614">
    <property type="protein sequence ID" value="PVH93124.1"/>
    <property type="molecule type" value="Genomic_DNA"/>
</dbReference>
<dbReference type="GO" id="GO:0005886">
    <property type="term" value="C:plasma membrane"/>
    <property type="evidence" value="ECO:0007669"/>
    <property type="project" value="TreeGrafter"/>
</dbReference>
<dbReference type="SUPFAM" id="SSF81321">
    <property type="entry name" value="Family A G protein-coupled receptor-like"/>
    <property type="match status" value="1"/>
</dbReference>
<keyword evidence="2 5" id="KW-0812">Transmembrane</keyword>
<dbReference type="InterPro" id="IPR022596">
    <property type="entry name" value="GPR1/2/3_C"/>
</dbReference>
<evidence type="ECO:0000259" key="6">
    <source>
        <dbReference type="Pfam" id="PF11970"/>
    </source>
</evidence>
<dbReference type="PANTHER" id="PTHR23112:SF37">
    <property type="entry name" value="G PROTEIN-COUPLED RECEPTOR GPR1"/>
    <property type="match status" value="1"/>
</dbReference>
<dbReference type="AlphaFoldDB" id="A0A2V1D796"/>
<feature type="transmembrane region" description="Helical" evidence="5">
    <location>
        <begin position="230"/>
        <end position="251"/>
    </location>
</feature>
<feature type="domain" description="G protein-coupled receptor GPR1/2/3 C-terminal" evidence="6">
    <location>
        <begin position="226"/>
        <end position="289"/>
    </location>
</feature>
<evidence type="ECO:0000256" key="4">
    <source>
        <dbReference type="ARBA" id="ARBA00023136"/>
    </source>
</evidence>
<reference evidence="7 8" key="1">
    <citation type="journal article" date="2018" name="Sci. Rep.">
        <title>Comparative genomics provides insights into the lifestyle and reveals functional heterogeneity of dark septate endophytic fungi.</title>
        <authorList>
            <person name="Knapp D.G."/>
            <person name="Nemeth J.B."/>
            <person name="Barry K."/>
            <person name="Hainaut M."/>
            <person name="Henrissat B."/>
            <person name="Johnson J."/>
            <person name="Kuo A."/>
            <person name="Lim J.H.P."/>
            <person name="Lipzen A."/>
            <person name="Nolan M."/>
            <person name="Ohm R.A."/>
            <person name="Tamas L."/>
            <person name="Grigoriev I.V."/>
            <person name="Spatafora J.W."/>
            <person name="Nagy L.G."/>
            <person name="Kovacs G.M."/>
        </authorList>
    </citation>
    <scope>NUCLEOTIDE SEQUENCE [LARGE SCALE GENOMIC DNA]</scope>
    <source>
        <strain evidence="7 8">DSE2036</strain>
    </source>
</reference>
<dbReference type="OrthoDB" id="100006at2759"/>
<feature type="transmembrane region" description="Helical" evidence="5">
    <location>
        <begin position="189"/>
        <end position="210"/>
    </location>
</feature>
<sequence length="420" mass="48094">MVQLEPLDFQSSTLTVLPPRIHNWLCAVVVLGFLSFATSVTLFLLLTYRLIRWQIKSKRTNQFVFLIFNLLWADIQQSLAFLLNVEWLKLDSVVVGSPICFTQGWLISTGDLSSGVFCTAIGFHTFASVIFNYRLKQSHFYIVILGLWVFVYGLSSIQIAMYPRGIYVRSGVWCWVHHDLQNLRLWTHYIWIFIFEFGNVIIYALIYYILLTRIRSGYYSDAEAQRVRSISNLMVAYPIVYVICTLPLASARMAAMGNQPPSHARLCLAAAMITSNGWLDVLLYTLTRRIMLFSDDPPPDDNGFETFAPFWAMPASRFGGSCKIEAEPSSLKHRPGRSIVSLPTRNESVEDLCGVGMGRMDIKLVTTTQVTNEPARPEDFEEMEELARQMRPKTPIGRWSEDSKQWVVSPDHMFHTDDRQ</sequence>
<comment type="subcellular location">
    <subcellularLocation>
        <location evidence="1">Membrane</location>
        <topology evidence="1">Multi-pass membrane protein</topology>
    </subcellularLocation>
</comment>
<evidence type="ECO:0000256" key="2">
    <source>
        <dbReference type="ARBA" id="ARBA00022692"/>
    </source>
</evidence>
<gene>
    <name evidence="7" type="ORF">DM02DRAFT_662278</name>
</gene>
<keyword evidence="3 5" id="KW-1133">Transmembrane helix</keyword>
<evidence type="ECO:0000313" key="8">
    <source>
        <dbReference type="Proteomes" id="UP000244855"/>
    </source>
</evidence>
<name>A0A2V1D796_9PLEO</name>
<dbReference type="PANTHER" id="PTHR23112">
    <property type="entry name" value="G PROTEIN-COUPLED RECEPTOR 157-RELATED"/>
    <property type="match status" value="1"/>
</dbReference>
<keyword evidence="4 5" id="KW-0472">Membrane</keyword>
<feature type="transmembrane region" description="Helical" evidence="5">
    <location>
        <begin position="63"/>
        <end position="83"/>
    </location>
</feature>
<feature type="transmembrane region" description="Helical" evidence="5">
    <location>
        <begin position="140"/>
        <end position="161"/>
    </location>
</feature>
<feature type="transmembrane region" description="Helical" evidence="5">
    <location>
        <begin position="112"/>
        <end position="133"/>
    </location>
</feature>
<dbReference type="GO" id="GO:0007189">
    <property type="term" value="P:adenylate cyclase-activating G protein-coupled receptor signaling pathway"/>
    <property type="evidence" value="ECO:0007669"/>
    <property type="project" value="TreeGrafter"/>
</dbReference>
<evidence type="ECO:0000313" key="7">
    <source>
        <dbReference type="EMBL" id="PVH93124.1"/>
    </source>
</evidence>
<organism evidence="7 8">
    <name type="scientific">Periconia macrospinosa</name>
    <dbReference type="NCBI Taxonomy" id="97972"/>
    <lineage>
        <taxon>Eukaryota</taxon>
        <taxon>Fungi</taxon>
        <taxon>Dikarya</taxon>
        <taxon>Ascomycota</taxon>
        <taxon>Pezizomycotina</taxon>
        <taxon>Dothideomycetes</taxon>
        <taxon>Pleosporomycetidae</taxon>
        <taxon>Pleosporales</taxon>
        <taxon>Massarineae</taxon>
        <taxon>Periconiaceae</taxon>
        <taxon>Periconia</taxon>
    </lineage>
</organism>
<dbReference type="STRING" id="97972.A0A2V1D796"/>
<feature type="transmembrane region" description="Helical" evidence="5">
    <location>
        <begin position="21"/>
        <end position="51"/>
    </location>
</feature>
<accession>A0A2V1D796</accession>
<dbReference type="Pfam" id="PF11970">
    <property type="entry name" value="GPR_Gpa2_C"/>
    <property type="match status" value="1"/>
</dbReference>
<protein>
    <recommendedName>
        <fullName evidence="6">G protein-coupled receptor GPR1/2/3 C-terminal domain-containing protein</fullName>
    </recommendedName>
</protein>
<evidence type="ECO:0000256" key="5">
    <source>
        <dbReference type="SAM" id="Phobius"/>
    </source>
</evidence>
<dbReference type="Proteomes" id="UP000244855">
    <property type="component" value="Unassembled WGS sequence"/>
</dbReference>